<dbReference type="EMBL" id="FWZU01000005">
    <property type="protein sequence ID" value="SMF35376.1"/>
    <property type="molecule type" value="Genomic_DNA"/>
</dbReference>
<evidence type="ECO:0000256" key="9">
    <source>
        <dbReference type="ARBA" id="ARBA00022777"/>
    </source>
</evidence>
<keyword evidence="10" id="KW-0067">ATP-binding</keyword>
<feature type="domain" description="Histidine kinase" evidence="15">
    <location>
        <begin position="229"/>
        <end position="417"/>
    </location>
</feature>
<evidence type="ECO:0000256" key="3">
    <source>
        <dbReference type="ARBA" id="ARBA00012438"/>
    </source>
</evidence>
<keyword evidence="4" id="KW-1003">Cell membrane</keyword>
<dbReference type="Gene3D" id="3.30.565.10">
    <property type="entry name" value="Histidine kinase-like ATPase, C-terminal domain"/>
    <property type="match status" value="1"/>
</dbReference>
<evidence type="ECO:0000256" key="11">
    <source>
        <dbReference type="ARBA" id="ARBA00022989"/>
    </source>
</evidence>
<dbReference type="GO" id="GO:0005886">
    <property type="term" value="C:plasma membrane"/>
    <property type="evidence" value="ECO:0007669"/>
    <property type="project" value="UniProtKB-SubCell"/>
</dbReference>
<dbReference type="Pfam" id="PF00512">
    <property type="entry name" value="HisKA"/>
    <property type="match status" value="1"/>
</dbReference>
<evidence type="ECO:0000313" key="17">
    <source>
        <dbReference type="Proteomes" id="UP000192906"/>
    </source>
</evidence>
<dbReference type="PANTHER" id="PTHR45528:SF1">
    <property type="entry name" value="SENSOR HISTIDINE KINASE CPXA"/>
    <property type="match status" value="1"/>
</dbReference>
<dbReference type="GO" id="GO:0000155">
    <property type="term" value="F:phosphorelay sensor kinase activity"/>
    <property type="evidence" value="ECO:0007669"/>
    <property type="project" value="InterPro"/>
</dbReference>
<feature type="transmembrane region" description="Helical" evidence="14">
    <location>
        <begin position="12"/>
        <end position="34"/>
    </location>
</feature>
<dbReference type="PROSITE" id="PS50109">
    <property type="entry name" value="HIS_KIN"/>
    <property type="match status" value="1"/>
</dbReference>
<comment type="subcellular location">
    <subcellularLocation>
        <location evidence="2">Cell membrane</location>
        <topology evidence="2">Multi-pass membrane protein</topology>
    </subcellularLocation>
</comment>
<dbReference type="InterPro" id="IPR005467">
    <property type="entry name" value="His_kinase_dom"/>
</dbReference>
<keyword evidence="9 16" id="KW-0418">Kinase</keyword>
<dbReference type="STRING" id="1519643.SAMN06295933_3075"/>
<dbReference type="SUPFAM" id="SSF47384">
    <property type="entry name" value="Homodimeric domain of signal transducing histidine kinase"/>
    <property type="match status" value="1"/>
</dbReference>
<dbReference type="PANTHER" id="PTHR45528">
    <property type="entry name" value="SENSOR HISTIDINE KINASE CPXA"/>
    <property type="match status" value="1"/>
</dbReference>
<evidence type="ECO:0000256" key="5">
    <source>
        <dbReference type="ARBA" id="ARBA00022553"/>
    </source>
</evidence>
<reference evidence="17" key="1">
    <citation type="submission" date="2017-04" db="EMBL/GenBank/DDBJ databases">
        <authorList>
            <person name="Varghese N."/>
            <person name="Submissions S."/>
        </authorList>
    </citation>
    <scope>NUCLEOTIDE SEQUENCE [LARGE SCALE GENOMIC DNA]</scope>
    <source>
        <strain evidence="17">K3S</strain>
    </source>
</reference>
<dbReference type="InterPro" id="IPR050398">
    <property type="entry name" value="HssS/ArlS-like"/>
</dbReference>
<sequence>MKNSQSIKKLVLLFVLIACSLLVISYSILVNIFFEKGLVLAVQHRLELESNFYAAAYEKDKGTRLPDAANFKTFQDYEGLPAEIKEKVGPDFPAGEFDIVHSVKNENEFHFIYSWKRSDGKVLYFVYSLGDADKSELILSTLHGIAYYTIATGLILFLGIILVALLIIRRITKLVMRLTDWAVNLNNDNVEKTIGDFQYKELNQLAVLFQRNMRRQLAGIQREQKFLRNASHELRTPVAVLQSNLDWLNRLGADEEEKFKRPLSSMEKAVNNMKELITTLLWINKKDIDSMPKHEIKVDDQLQNIIDENSYLLANKKVQVKMELPPQVVSAPETLARIVWSNIIRNSFQHTYQGEINISLLEGMLTVTNDLIPDAAESISEGFGLGLMLIQDLTDSLGWHLTVNERSTSYSVRLQMD</sequence>
<keyword evidence="8" id="KW-0547">Nucleotide-binding</keyword>
<dbReference type="InterPro" id="IPR036890">
    <property type="entry name" value="HATPase_C_sf"/>
</dbReference>
<evidence type="ECO:0000256" key="2">
    <source>
        <dbReference type="ARBA" id="ARBA00004651"/>
    </source>
</evidence>
<dbReference type="InterPro" id="IPR036097">
    <property type="entry name" value="HisK_dim/P_sf"/>
</dbReference>
<evidence type="ECO:0000256" key="12">
    <source>
        <dbReference type="ARBA" id="ARBA00023012"/>
    </source>
</evidence>
<dbReference type="SUPFAM" id="SSF55874">
    <property type="entry name" value="ATPase domain of HSP90 chaperone/DNA topoisomerase II/histidine kinase"/>
    <property type="match status" value="1"/>
</dbReference>
<dbReference type="SMART" id="SM00388">
    <property type="entry name" value="HisKA"/>
    <property type="match status" value="1"/>
</dbReference>
<keyword evidence="5" id="KW-0597">Phosphoprotein</keyword>
<evidence type="ECO:0000256" key="10">
    <source>
        <dbReference type="ARBA" id="ARBA00022840"/>
    </source>
</evidence>
<dbReference type="EC" id="2.7.13.3" evidence="3"/>
<evidence type="ECO:0000256" key="8">
    <source>
        <dbReference type="ARBA" id="ARBA00022741"/>
    </source>
</evidence>
<evidence type="ECO:0000256" key="14">
    <source>
        <dbReference type="SAM" id="Phobius"/>
    </source>
</evidence>
<proteinExistence type="predicted"/>
<evidence type="ECO:0000259" key="15">
    <source>
        <dbReference type="PROSITE" id="PS50109"/>
    </source>
</evidence>
<dbReference type="Gene3D" id="1.10.287.130">
    <property type="match status" value="1"/>
</dbReference>
<evidence type="ECO:0000256" key="7">
    <source>
        <dbReference type="ARBA" id="ARBA00022692"/>
    </source>
</evidence>
<keyword evidence="12" id="KW-0902">Two-component regulatory system</keyword>
<dbReference type="GO" id="GO:0005524">
    <property type="term" value="F:ATP binding"/>
    <property type="evidence" value="ECO:0007669"/>
    <property type="project" value="UniProtKB-KW"/>
</dbReference>
<keyword evidence="13 14" id="KW-0472">Membrane</keyword>
<organism evidence="16 17">
    <name type="scientific">Desulfovibrio gilichinskyi</name>
    <dbReference type="NCBI Taxonomy" id="1519643"/>
    <lineage>
        <taxon>Bacteria</taxon>
        <taxon>Pseudomonadati</taxon>
        <taxon>Thermodesulfobacteriota</taxon>
        <taxon>Desulfovibrionia</taxon>
        <taxon>Desulfovibrionales</taxon>
        <taxon>Desulfovibrionaceae</taxon>
        <taxon>Desulfovibrio</taxon>
    </lineage>
</organism>
<evidence type="ECO:0000256" key="1">
    <source>
        <dbReference type="ARBA" id="ARBA00000085"/>
    </source>
</evidence>
<protein>
    <recommendedName>
        <fullName evidence="3">histidine kinase</fullName>
        <ecNumber evidence="3">2.7.13.3</ecNumber>
    </recommendedName>
</protein>
<feature type="transmembrane region" description="Helical" evidence="14">
    <location>
        <begin position="145"/>
        <end position="168"/>
    </location>
</feature>
<keyword evidence="7 14" id="KW-0812">Transmembrane</keyword>
<keyword evidence="17" id="KW-1185">Reference proteome</keyword>
<evidence type="ECO:0000256" key="6">
    <source>
        <dbReference type="ARBA" id="ARBA00022679"/>
    </source>
</evidence>
<evidence type="ECO:0000256" key="13">
    <source>
        <dbReference type="ARBA" id="ARBA00023136"/>
    </source>
</evidence>
<gene>
    <name evidence="16" type="ORF">SAMN06295933_3075</name>
</gene>
<dbReference type="Gene3D" id="6.10.340.10">
    <property type="match status" value="1"/>
</dbReference>
<comment type="catalytic activity">
    <reaction evidence="1">
        <text>ATP + protein L-histidine = ADP + protein N-phospho-L-histidine.</text>
        <dbReference type="EC" id="2.7.13.3"/>
    </reaction>
</comment>
<name>A0A1X7EK87_9BACT</name>
<evidence type="ECO:0000256" key="4">
    <source>
        <dbReference type="ARBA" id="ARBA00022475"/>
    </source>
</evidence>
<evidence type="ECO:0000313" key="16">
    <source>
        <dbReference type="EMBL" id="SMF35376.1"/>
    </source>
</evidence>
<dbReference type="Proteomes" id="UP000192906">
    <property type="component" value="Unassembled WGS sequence"/>
</dbReference>
<keyword evidence="6" id="KW-0808">Transferase</keyword>
<accession>A0A1X7EK87</accession>
<dbReference type="InterPro" id="IPR003661">
    <property type="entry name" value="HisK_dim/P_dom"/>
</dbReference>
<dbReference type="RefSeq" id="WP_170921448.1">
    <property type="nucleotide sequence ID" value="NZ_FWZU01000005.1"/>
</dbReference>
<keyword evidence="11 14" id="KW-1133">Transmembrane helix</keyword>
<dbReference type="AlphaFoldDB" id="A0A1X7EK87"/>
<dbReference type="CDD" id="cd00082">
    <property type="entry name" value="HisKA"/>
    <property type="match status" value="1"/>
</dbReference>